<dbReference type="PANTHER" id="PTHR33169:SF14">
    <property type="entry name" value="TRANSCRIPTIONAL REGULATOR RV3488"/>
    <property type="match status" value="1"/>
</dbReference>
<reference evidence="2" key="1">
    <citation type="journal article" date="2014" name="Int. J. Syst. Evol. Microbiol.">
        <title>Complete genome sequence of Corynebacterium casei LMG S-19264T (=DSM 44701T), isolated from a smear-ripened cheese.</title>
        <authorList>
            <consortium name="US DOE Joint Genome Institute (JGI-PGF)"/>
            <person name="Walter F."/>
            <person name="Albersmeier A."/>
            <person name="Kalinowski J."/>
            <person name="Ruckert C."/>
        </authorList>
    </citation>
    <scope>NUCLEOTIDE SEQUENCE</scope>
    <source>
        <strain evidence="2">CGMCC 1.15330</strain>
    </source>
</reference>
<dbReference type="PANTHER" id="PTHR33169">
    <property type="entry name" value="PADR-FAMILY TRANSCRIPTIONAL REGULATOR"/>
    <property type="match status" value="1"/>
</dbReference>
<dbReference type="InterPro" id="IPR036390">
    <property type="entry name" value="WH_DNA-bd_sf"/>
</dbReference>
<dbReference type="Pfam" id="PF03551">
    <property type="entry name" value="PadR"/>
    <property type="match status" value="1"/>
</dbReference>
<evidence type="ECO:0000313" key="2">
    <source>
        <dbReference type="EMBL" id="GGB30166.1"/>
    </source>
</evidence>
<keyword evidence="3" id="KW-1185">Reference proteome</keyword>
<dbReference type="InterPro" id="IPR036388">
    <property type="entry name" value="WH-like_DNA-bd_sf"/>
</dbReference>
<proteinExistence type="predicted"/>
<reference evidence="2" key="2">
    <citation type="submission" date="2020-09" db="EMBL/GenBank/DDBJ databases">
        <authorList>
            <person name="Sun Q."/>
            <person name="Zhou Y."/>
        </authorList>
    </citation>
    <scope>NUCLEOTIDE SEQUENCE</scope>
    <source>
        <strain evidence="2">CGMCC 1.15330</strain>
    </source>
</reference>
<protein>
    <submittedName>
        <fullName evidence="2">Transcriptional regulator</fullName>
    </submittedName>
</protein>
<accession>A0A916WU35</accession>
<dbReference type="SUPFAM" id="SSF46785">
    <property type="entry name" value="Winged helix' DNA-binding domain"/>
    <property type="match status" value="1"/>
</dbReference>
<dbReference type="InterPro" id="IPR005149">
    <property type="entry name" value="Tscrpt_reg_PadR_N"/>
</dbReference>
<gene>
    <name evidence="2" type="ORF">GCM10011380_19540</name>
</gene>
<dbReference type="EMBL" id="BMIH01000002">
    <property type="protein sequence ID" value="GGB30166.1"/>
    <property type="molecule type" value="Genomic_DNA"/>
</dbReference>
<sequence>MARNRRPSKQMLALLRALHAAAPEWSHGYDLMRSTGILSGTLYPLLMRMSDQGLVEAEWRAPEQPGRPARHAYRLTAAGLALARAAAEARDMPDSKALPA</sequence>
<dbReference type="Proteomes" id="UP000623067">
    <property type="component" value="Unassembled WGS sequence"/>
</dbReference>
<dbReference type="Gene3D" id="1.10.10.10">
    <property type="entry name" value="Winged helix-like DNA-binding domain superfamily/Winged helix DNA-binding domain"/>
    <property type="match status" value="1"/>
</dbReference>
<evidence type="ECO:0000259" key="1">
    <source>
        <dbReference type="Pfam" id="PF03551"/>
    </source>
</evidence>
<evidence type="ECO:0000313" key="3">
    <source>
        <dbReference type="Proteomes" id="UP000623067"/>
    </source>
</evidence>
<dbReference type="InterPro" id="IPR052509">
    <property type="entry name" value="Metal_resp_DNA-bind_regulator"/>
</dbReference>
<comment type="caution">
    <text evidence="2">The sequence shown here is derived from an EMBL/GenBank/DDBJ whole genome shotgun (WGS) entry which is preliminary data.</text>
</comment>
<name>A0A916WU35_9SPHN</name>
<feature type="domain" description="Transcription regulator PadR N-terminal" evidence="1">
    <location>
        <begin position="25"/>
        <end position="81"/>
    </location>
</feature>
<organism evidence="2 3">
    <name type="scientific">Sphingomonas metalli</name>
    <dbReference type="NCBI Taxonomy" id="1779358"/>
    <lineage>
        <taxon>Bacteria</taxon>
        <taxon>Pseudomonadati</taxon>
        <taxon>Pseudomonadota</taxon>
        <taxon>Alphaproteobacteria</taxon>
        <taxon>Sphingomonadales</taxon>
        <taxon>Sphingomonadaceae</taxon>
        <taxon>Sphingomonas</taxon>
    </lineage>
</organism>
<dbReference type="AlphaFoldDB" id="A0A916WU35"/>